<gene>
    <name evidence="1" type="ORF">ACFFX0_25740</name>
</gene>
<evidence type="ECO:0000313" key="2">
    <source>
        <dbReference type="Proteomes" id="UP001589575"/>
    </source>
</evidence>
<name>A0ABV5G662_9MICC</name>
<accession>A0ABV5G662</accession>
<dbReference type="EMBL" id="JBHMFI010000002">
    <property type="protein sequence ID" value="MFB9074407.1"/>
    <property type="molecule type" value="Genomic_DNA"/>
</dbReference>
<sequence>MEQQDSILERLTEVRTLQESATGILDAARQSRDALVDATSAGTISIG</sequence>
<protein>
    <submittedName>
        <fullName evidence="1">Uncharacterized protein</fullName>
    </submittedName>
</protein>
<comment type="caution">
    <text evidence="1">The sequence shown here is derived from an EMBL/GenBank/DDBJ whole genome shotgun (WGS) entry which is preliminary data.</text>
</comment>
<organism evidence="1 2">
    <name type="scientific">Citricoccus parietis</name>
    <dbReference type="NCBI Taxonomy" id="592307"/>
    <lineage>
        <taxon>Bacteria</taxon>
        <taxon>Bacillati</taxon>
        <taxon>Actinomycetota</taxon>
        <taxon>Actinomycetes</taxon>
        <taxon>Micrococcales</taxon>
        <taxon>Micrococcaceae</taxon>
        <taxon>Citricoccus</taxon>
    </lineage>
</organism>
<dbReference type="Proteomes" id="UP001589575">
    <property type="component" value="Unassembled WGS sequence"/>
</dbReference>
<keyword evidence="2" id="KW-1185">Reference proteome</keyword>
<evidence type="ECO:0000313" key="1">
    <source>
        <dbReference type="EMBL" id="MFB9074407.1"/>
    </source>
</evidence>
<reference evidence="1 2" key="1">
    <citation type="submission" date="2024-09" db="EMBL/GenBank/DDBJ databases">
        <authorList>
            <person name="Sun Q."/>
            <person name="Mori K."/>
        </authorList>
    </citation>
    <scope>NUCLEOTIDE SEQUENCE [LARGE SCALE GENOMIC DNA]</scope>
    <source>
        <strain evidence="1 2">CCM 7609</strain>
    </source>
</reference>
<proteinExistence type="predicted"/>